<sequence>MTFIILKKNKKNRPCNTQLCPESGSMINVGKYYIIKFSEPNWNETQAKWEFKFYFLGANKAAVYLDRKQAFYANSASEMQFAISITTGLLQSGWHIIEIYTFSSTDMCDEDISQVRWEFRRGKEELYQLLTIENLLLCTYTSSISLKKKKKNKQQKTRVYTHPFNFVYTSNCVYIAGLPCHMQRECLEEMCGVYLSNCTSDIECANALTEIWRTGIAYMNEYAYAQWRPVANCSATCCALEDAFVVVDQDSTNNGGHTFVSNLKADTLWFSVVSNNNSIGKAALQLYQSDNSASKNKTLAILTFTSSQI</sequence>
<feature type="non-terminal residue" evidence="1">
    <location>
        <position position="309"/>
    </location>
</feature>
<evidence type="ECO:0000313" key="1">
    <source>
        <dbReference type="EMBL" id="ETO19883.1"/>
    </source>
</evidence>
<protein>
    <submittedName>
        <fullName evidence="1">Uncharacterized protein</fullName>
    </submittedName>
</protein>
<organism evidence="1 2">
    <name type="scientific">Reticulomyxa filosa</name>
    <dbReference type="NCBI Taxonomy" id="46433"/>
    <lineage>
        <taxon>Eukaryota</taxon>
        <taxon>Sar</taxon>
        <taxon>Rhizaria</taxon>
        <taxon>Retaria</taxon>
        <taxon>Foraminifera</taxon>
        <taxon>Monothalamids</taxon>
        <taxon>Reticulomyxidae</taxon>
        <taxon>Reticulomyxa</taxon>
    </lineage>
</organism>
<gene>
    <name evidence="1" type="ORF">RFI_17344</name>
</gene>
<keyword evidence="2" id="KW-1185">Reference proteome</keyword>
<accession>X6N1Y7</accession>
<proteinExistence type="predicted"/>
<reference evidence="1 2" key="1">
    <citation type="journal article" date="2013" name="Curr. Biol.">
        <title>The Genome of the Foraminiferan Reticulomyxa filosa.</title>
        <authorList>
            <person name="Glockner G."/>
            <person name="Hulsmann N."/>
            <person name="Schleicher M."/>
            <person name="Noegel A.A."/>
            <person name="Eichinger L."/>
            <person name="Gallinger C."/>
            <person name="Pawlowski J."/>
            <person name="Sierra R."/>
            <person name="Euteneuer U."/>
            <person name="Pillet L."/>
            <person name="Moustafa A."/>
            <person name="Platzer M."/>
            <person name="Groth M."/>
            <person name="Szafranski K."/>
            <person name="Schliwa M."/>
        </authorList>
    </citation>
    <scope>NUCLEOTIDE SEQUENCE [LARGE SCALE GENOMIC DNA]</scope>
</reference>
<dbReference type="AlphaFoldDB" id="X6N1Y7"/>
<dbReference type="EMBL" id="ASPP01013195">
    <property type="protein sequence ID" value="ETO19883.1"/>
    <property type="molecule type" value="Genomic_DNA"/>
</dbReference>
<name>X6N1Y7_RETFI</name>
<dbReference type="Proteomes" id="UP000023152">
    <property type="component" value="Unassembled WGS sequence"/>
</dbReference>
<comment type="caution">
    <text evidence="1">The sequence shown here is derived from an EMBL/GenBank/DDBJ whole genome shotgun (WGS) entry which is preliminary data.</text>
</comment>
<evidence type="ECO:0000313" key="2">
    <source>
        <dbReference type="Proteomes" id="UP000023152"/>
    </source>
</evidence>